<feature type="transmembrane region" description="Helical" evidence="1">
    <location>
        <begin position="12"/>
        <end position="31"/>
    </location>
</feature>
<comment type="caution">
    <text evidence="2">The sequence shown here is derived from an EMBL/GenBank/DDBJ whole genome shotgun (WGS) entry which is preliminary data.</text>
</comment>
<dbReference type="Proteomes" id="UP000885706">
    <property type="component" value="Unassembled WGS sequence"/>
</dbReference>
<evidence type="ECO:0000313" key="2">
    <source>
        <dbReference type="EMBL" id="HDD35398.1"/>
    </source>
</evidence>
<evidence type="ECO:0000256" key="1">
    <source>
        <dbReference type="SAM" id="Phobius"/>
    </source>
</evidence>
<proteinExistence type="predicted"/>
<gene>
    <name evidence="2" type="ORF">ENF30_01220</name>
</gene>
<keyword evidence="1" id="KW-0812">Transmembrane</keyword>
<dbReference type="AlphaFoldDB" id="A0A7V0I9V0"/>
<organism evidence="2">
    <name type="scientific">Desulfofervidus auxilii</name>
    <dbReference type="NCBI Taxonomy" id="1621989"/>
    <lineage>
        <taxon>Bacteria</taxon>
        <taxon>Pseudomonadati</taxon>
        <taxon>Thermodesulfobacteriota</taxon>
        <taxon>Candidatus Desulfofervidia</taxon>
        <taxon>Candidatus Desulfofervidales</taxon>
        <taxon>Candidatus Desulfofervidaceae</taxon>
        <taxon>Candidatus Desulfofervidus</taxon>
    </lineage>
</organism>
<name>A0A7V0I9V0_DESA2</name>
<accession>A0A7V0I9V0</accession>
<keyword evidence="1" id="KW-0472">Membrane</keyword>
<sequence>MGEEKPIEKRKYMNWFSTLISIIALIFAVLLTGKVSKIYSTIDNTASIFSGDYDYWWECISWNNKNCSELVPSEMGSKVVFIPRGFVDSECDKHCIVWSLRRQKKGLVEVIKINNSEVEPKIIKENKNNISIEVVKNVNTS</sequence>
<dbReference type="EMBL" id="DQWQ01000056">
    <property type="protein sequence ID" value="HDD35398.1"/>
    <property type="molecule type" value="Genomic_DNA"/>
</dbReference>
<protein>
    <submittedName>
        <fullName evidence="2">Uncharacterized protein</fullName>
    </submittedName>
</protein>
<keyword evidence="1" id="KW-1133">Transmembrane helix</keyword>
<reference evidence="2" key="1">
    <citation type="journal article" date="2020" name="mSystems">
        <title>Genome- and Community-Level Interaction Insights into Carbon Utilization and Element Cycling Functions of Hydrothermarchaeota in Hydrothermal Sediment.</title>
        <authorList>
            <person name="Zhou Z."/>
            <person name="Liu Y."/>
            <person name="Xu W."/>
            <person name="Pan J."/>
            <person name="Luo Z.H."/>
            <person name="Li M."/>
        </authorList>
    </citation>
    <scope>NUCLEOTIDE SEQUENCE [LARGE SCALE GENOMIC DNA]</scope>
    <source>
        <strain evidence="2">HyVt-113</strain>
    </source>
</reference>